<evidence type="ECO:0000313" key="2">
    <source>
        <dbReference type="EMBL" id="AJA91862.1"/>
    </source>
</evidence>
<dbReference type="HOGENOM" id="CLU_075478_0_0_2"/>
<dbReference type="InterPro" id="IPR004843">
    <property type="entry name" value="Calcineurin-like_PHP"/>
</dbReference>
<dbReference type="InterPro" id="IPR029052">
    <property type="entry name" value="Metallo-depent_PP-like"/>
</dbReference>
<gene>
    <name evidence="2" type="ORF">T478_0898</name>
</gene>
<dbReference type="KEGG" id="nbv:T478_0898"/>
<dbReference type="Pfam" id="PF00149">
    <property type="entry name" value="Metallophos"/>
    <property type="match status" value="1"/>
</dbReference>
<dbReference type="Proteomes" id="UP000030944">
    <property type="component" value="Chromosome"/>
</dbReference>
<dbReference type="EMBL" id="CP007026">
    <property type="protein sequence ID" value="AJA91862.1"/>
    <property type="molecule type" value="Genomic_DNA"/>
</dbReference>
<dbReference type="Gene3D" id="3.60.21.10">
    <property type="match status" value="1"/>
</dbReference>
<dbReference type="AlphaFoldDB" id="A0A0A7UYK1"/>
<sequence>MVVTTRIIDSEPALIVEEERKNLVISDLHIGFEHKFSSNKNTIENNSSIKDIISNIKKIIKKENPDTLILLGDVKSSIQNITKTEWNDVPYFFEEIKNSLDIILIPGNHDSNIDRLIPNDVTLIGSKGMIIDDILLTHGHTMPSKNYSNVNNIIMGHIHPVYFDQNSLLNGERIWISIKTDKSKIFPSTKGNLNITIIPSFNPYFYATEKRYYKKSISPIVEKIKDSTMAKILTLDGTIIGNESIINQVL</sequence>
<reference evidence="2 3" key="1">
    <citation type="journal article" date="2015" name="Proc. Natl. Acad. Sci. U.S.A.">
        <title>Genomic and proteomic characterization of "Candidatus Nitrosopelagicus brevis": An ammonia-oxidizing archaeon from the open ocean.</title>
        <authorList>
            <person name="Santoro A.E."/>
            <person name="Dupont C.L."/>
            <person name="Richter R.A."/>
            <person name="Craig M.T."/>
            <person name="Carini P."/>
            <person name="McIlvin M.R."/>
            <person name="Yang Y."/>
            <person name="Orsi W.D."/>
            <person name="Moran D.M."/>
            <person name="Saito M.A."/>
        </authorList>
    </citation>
    <scope>NUCLEOTIDE SEQUENCE [LARGE SCALE GENOMIC DNA]</scope>
    <source>
        <strain evidence="3">V2</strain>
    </source>
</reference>
<dbReference type="PIRSF" id="PIRSF000887">
    <property type="entry name" value="Pesterase_MJ0037"/>
    <property type="match status" value="1"/>
</dbReference>
<protein>
    <submittedName>
        <fullName evidence="2">Putative phosphoesterase</fullName>
    </submittedName>
</protein>
<dbReference type="GO" id="GO:0016787">
    <property type="term" value="F:hydrolase activity"/>
    <property type="evidence" value="ECO:0007669"/>
    <property type="project" value="InterPro"/>
</dbReference>
<dbReference type="SUPFAM" id="SSF56300">
    <property type="entry name" value="Metallo-dependent phosphatases"/>
    <property type="match status" value="1"/>
</dbReference>
<proteinExistence type="predicted"/>
<dbReference type="PANTHER" id="PTHR39323:SF1">
    <property type="entry name" value="BLR1149 PROTEIN"/>
    <property type="match status" value="1"/>
</dbReference>
<evidence type="ECO:0000259" key="1">
    <source>
        <dbReference type="Pfam" id="PF00149"/>
    </source>
</evidence>
<dbReference type="PANTHER" id="PTHR39323">
    <property type="entry name" value="BLR1149 PROTEIN"/>
    <property type="match status" value="1"/>
</dbReference>
<evidence type="ECO:0000313" key="3">
    <source>
        <dbReference type="Proteomes" id="UP000030944"/>
    </source>
</evidence>
<name>A0A0A7UYK1_9ARCH</name>
<dbReference type="InterPro" id="IPR024173">
    <property type="entry name" value="Pesterase_MJ0037-like"/>
</dbReference>
<accession>A0A0A7UYK1</accession>
<dbReference type="STRING" id="1410606.T478_0898"/>
<organism evidence="2 3">
    <name type="scientific">Candidatus Nitrosopelagicus brevis</name>
    <dbReference type="NCBI Taxonomy" id="1410606"/>
    <lineage>
        <taxon>Archaea</taxon>
        <taxon>Nitrososphaerota</taxon>
    </lineage>
</organism>
<feature type="domain" description="Calcineurin-like phosphoesterase" evidence="1">
    <location>
        <begin position="23"/>
        <end position="159"/>
    </location>
</feature>